<dbReference type="EMBL" id="JYDQ01001632">
    <property type="protein sequence ID" value="KRY04898.1"/>
    <property type="molecule type" value="Genomic_DNA"/>
</dbReference>
<comment type="caution">
    <text evidence="1">The sequence shown here is derived from an EMBL/GenBank/DDBJ whole genome shotgun (WGS) entry which is preliminary data.</text>
</comment>
<feature type="non-terminal residue" evidence="1">
    <location>
        <position position="68"/>
    </location>
</feature>
<dbReference type="AlphaFoldDB" id="A0A0V0YX51"/>
<sequence length="68" mass="7767">MSSIFSLDHEIVQLPDTVGMLWVYQTSQRNWVAIKVHYGYLRKCLLGWHGSRLGFVTPYDGEVSLGPL</sequence>
<reference evidence="1 2" key="1">
    <citation type="submission" date="2015-01" db="EMBL/GenBank/DDBJ databases">
        <title>Evolution of Trichinella species and genotypes.</title>
        <authorList>
            <person name="Korhonen P.K."/>
            <person name="Edoardo P."/>
            <person name="Giuseppe L.R."/>
            <person name="Gasser R.B."/>
        </authorList>
    </citation>
    <scope>NUCLEOTIDE SEQUENCE [LARGE SCALE GENOMIC DNA]</scope>
    <source>
        <strain evidence="1">ISS2496</strain>
    </source>
</reference>
<organism evidence="1 2">
    <name type="scientific">Trichinella patagoniensis</name>
    <dbReference type="NCBI Taxonomy" id="990121"/>
    <lineage>
        <taxon>Eukaryota</taxon>
        <taxon>Metazoa</taxon>
        <taxon>Ecdysozoa</taxon>
        <taxon>Nematoda</taxon>
        <taxon>Enoplea</taxon>
        <taxon>Dorylaimia</taxon>
        <taxon>Trichinellida</taxon>
        <taxon>Trichinellidae</taxon>
        <taxon>Trichinella</taxon>
    </lineage>
</organism>
<name>A0A0V0YX51_9BILA</name>
<dbReference type="Proteomes" id="UP000054783">
    <property type="component" value="Unassembled WGS sequence"/>
</dbReference>
<evidence type="ECO:0000313" key="1">
    <source>
        <dbReference type="EMBL" id="KRY04898.1"/>
    </source>
</evidence>
<keyword evidence="2" id="KW-1185">Reference proteome</keyword>
<evidence type="ECO:0000313" key="2">
    <source>
        <dbReference type="Proteomes" id="UP000054783"/>
    </source>
</evidence>
<protein>
    <submittedName>
        <fullName evidence="1">Uncharacterized protein</fullName>
    </submittedName>
</protein>
<accession>A0A0V0YX51</accession>
<proteinExistence type="predicted"/>
<gene>
    <name evidence="1" type="ORF">T12_3535</name>
</gene>